<dbReference type="InterPro" id="IPR008011">
    <property type="entry name" value="Complex1_LYR_dom"/>
</dbReference>
<evidence type="ECO:0000256" key="2">
    <source>
        <dbReference type="ARBA" id="ARBA00009508"/>
    </source>
</evidence>
<dbReference type="PANTHER" id="PTHR13675:SF0">
    <property type="entry name" value="LYR MOTIF-CONTAINING PROTEIN 2"/>
    <property type="match status" value="1"/>
</dbReference>
<evidence type="ECO:0000256" key="3">
    <source>
        <dbReference type="ARBA" id="ARBA00022946"/>
    </source>
</evidence>
<evidence type="ECO:0000259" key="7">
    <source>
        <dbReference type="Pfam" id="PF05347"/>
    </source>
</evidence>
<name>X1ZGX0_CAPTE</name>
<dbReference type="EnsemblMetazoa" id="CapteT184234">
    <property type="protein sequence ID" value="CapteP184234"/>
    <property type="gene ID" value="CapteG184234"/>
</dbReference>
<proteinExistence type="inferred from homology"/>
<comment type="similarity">
    <text evidence="2">Belongs to the complex I LYR family.</text>
</comment>
<comment type="subcellular location">
    <subcellularLocation>
        <location evidence="1">Mitochondrion</location>
    </subcellularLocation>
</comment>
<reference evidence="8" key="3">
    <citation type="submission" date="2015-06" db="UniProtKB">
        <authorList>
            <consortium name="EnsemblMetazoa"/>
        </authorList>
    </citation>
    <scope>IDENTIFICATION</scope>
</reference>
<dbReference type="HOGENOM" id="CLU_151409_1_0_1"/>
<dbReference type="InterPro" id="IPR045293">
    <property type="entry name" value="Complex1_LYR_LYRM2"/>
</dbReference>
<dbReference type="Proteomes" id="UP000014760">
    <property type="component" value="Unassembled WGS sequence"/>
</dbReference>
<dbReference type="GO" id="GO:0005739">
    <property type="term" value="C:mitochondrion"/>
    <property type="evidence" value="ECO:0007669"/>
    <property type="project" value="UniProtKB-SubCell"/>
</dbReference>
<evidence type="ECO:0000256" key="5">
    <source>
        <dbReference type="ARBA" id="ARBA00026235"/>
    </source>
</evidence>
<dbReference type="OrthoDB" id="74240at2759"/>
<dbReference type="PANTHER" id="PTHR13675">
    <property type="entry name" value="LYR MOTIF-CONTAINING PROTEIN 2"/>
    <property type="match status" value="1"/>
</dbReference>
<dbReference type="OMA" id="YMRDWAR"/>
<evidence type="ECO:0000256" key="1">
    <source>
        <dbReference type="ARBA" id="ARBA00004173"/>
    </source>
</evidence>
<dbReference type="CDD" id="cd20262">
    <property type="entry name" value="Complex1_LYR_LYRM2"/>
    <property type="match status" value="1"/>
</dbReference>
<evidence type="ECO:0000313" key="8">
    <source>
        <dbReference type="EnsemblMetazoa" id="CapteP184234"/>
    </source>
</evidence>
<comment type="function">
    <text evidence="6">Involved in efficient integration of the N-module into mitochondrial respiratory chain complex I.</text>
</comment>
<accession>X1ZGX0</accession>
<organism evidence="8 9">
    <name type="scientific">Capitella teleta</name>
    <name type="common">Polychaete worm</name>
    <dbReference type="NCBI Taxonomy" id="283909"/>
    <lineage>
        <taxon>Eukaryota</taxon>
        <taxon>Metazoa</taxon>
        <taxon>Spiralia</taxon>
        <taxon>Lophotrochozoa</taxon>
        <taxon>Annelida</taxon>
        <taxon>Polychaeta</taxon>
        <taxon>Sedentaria</taxon>
        <taxon>Scolecida</taxon>
        <taxon>Capitellidae</taxon>
        <taxon>Capitella</taxon>
    </lineage>
</organism>
<keyword evidence="4" id="KW-0496">Mitochondrion</keyword>
<keyword evidence="9" id="KW-1185">Reference proteome</keyword>
<dbReference type="Pfam" id="PF05347">
    <property type="entry name" value="Complex1_LYR"/>
    <property type="match status" value="1"/>
</dbReference>
<reference evidence="9" key="2">
    <citation type="journal article" date="2013" name="Nature">
        <title>Insights into bilaterian evolution from three spiralian genomes.</title>
        <authorList>
            <person name="Simakov O."/>
            <person name="Marletaz F."/>
            <person name="Cho S.J."/>
            <person name="Edsinger-Gonzales E."/>
            <person name="Havlak P."/>
            <person name="Hellsten U."/>
            <person name="Kuo D.H."/>
            <person name="Larsson T."/>
            <person name="Lv J."/>
            <person name="Arendt D."/>
            <person name="Savage R."/>
            <person name="Osoegawa K."/>
            <person name="de Jong P."/>
            <person name="Grimwood J."/>
            <person name="Chapman J.A."/>
            <person name="Shapiro H."/>
            <person name="Aerts A."/>
            <person name="Otillar R.P."/>
            <person name="Terry A.Y."/>
            <person name="Boore J.L."/>
            <person name="Grigoriev I.V."/>
            <person name="Lindberg D.R."/>
            <person name="Seaver E.C."/>
            <person name="Weisblat D.A."/>
            <person name="Putnam N.H."/>
            <person name="Rokhsar D.S."/>
        </authorList>
    </citation>
    <scope>NUCLEOTIDE SEQUENCE</scope>
    <source>
        <strain evidence="9">I ESC-2004</strain>
    </source>
</reference>
<evidence type="ECO:0000256" key="6">
    <source>
        <dbReference type="ARBA" id="ARBA00044735"/>
    </source>
</evidence>
<feature type="domain" description="Complex 1 LYR protein" evidence="7">
    <location>
        <begin position="52"/>
        <end position="108"/>
    </location>
</feature>
<protein>
    <recommendedName>
        <fullName evidence="5">LYR motif-containing protein 2</fullName>
    </recommendedName>
</protein>
<reference evidence="9" key="1">
    <citation type="submission" date="2012-12" db="EMBL/GenBank/DDBJ databases">
        <authorList>
            <person name="Hellsten U."/>
            <person name="Grimwood J."/>
            <person name="Chapman J.A."/>
            <person name="Shapiro H."/>
            <person name="Aerts A."/>
            <person name="Otillar R.P."/>
            <person name="Terry A.Y."/>
            <person name="Boore J.L."/>
            <person name="Simakov O."/>
            <person name="Marletaz F."/>
            <person name="Cho S.-J."/>
            <person name="Edsinger-Gonzales E."/>
            <person name="Havlak P."/>
            <person name="Kuo D.-H."/>
            <person name="Larsson T."/>
            <person name="Lv J."/>
            <person name="Arendt D."/>
            <person name="Savage R."/>
            <person name="Osoegawa K."/>
            <person name="de Jong P."/>
            <person name="Lindberg D.R."/>
            <person name="Seaver E.C."/>
            <person name="Weisblat D.A."/>
            <person name="Putnam N.H."/>
            <person name="Grigoriev I.V."/>
            <person name="Rokhsar D.S."/>
        </authorList>
    </citation>
    <scope>NUCLEOTIDE SEQUENCE</scope>
    <source>
        <strain evidence="9">I ESC-2004</strain>
    </source>
</reference>
<evidence type="ECO:0000256" key="4">
    <source>
        <dbReference type="ARBA" id="ARBA00023128"/>
    </source>
</evidence>
<dbReference type="EMBL" id="AMQN01000214">
    <property type="status" value="NOT_ANNOTATED_CDS"/>
    <property type="molecule type" value="Genomic_DNA"/>
</dbReference>
<sequence length="118" mass="13912">MSVNDVNERQSTHTQSDSHNVTTTNLHVFTINFTMKIPSQSLSLKQFMLRGQVLQLYRDFFRCLKQLPSKADRNDMTQWVKDDFKSNKNMQDEEAIKMMITRGKIQLRELRKMANLSL</sequence>
<keyword evidence="3" id="KW-0809">Transit peptide</keyword>
<evidence type="ECO:0000313" key="9">
    <source>
        <dbReference type="Proteomes" id="UP000014760"/>
    </source>
</evidence>
<dbReference type="AlphaFoldDB" id="X1ZGX0"/>